<dbReference type="OrthoDB" id="6990950at2"/>
<dbReference type="RefSeq" id="WP_064307005.1">
    <property type="nucleotide sequence ID" value="NZ_CP102429.1"/>
</dbReference>
<organism evidence="2 3">
    <name type="scientific">Pseudomonas oryzihabitans</name>
    <dbReference type="NCBI Taxonomy" id="47885"/>
    <lineage>
        <taxon>Bacteria</taxon>
        <taxon>Pseudomonadati</taxon>
        <taxon>Pseudomonadota</taxon>
        <taxon>Gammaproteobacteria</taxon>
        <taxon>Pseudomonadales</taxon>
        <taxon>Pseudomonadaceae</taxon>
        <taxon>Pseudomonas</taxon>
    </lineage>
</organism>
<comment type="caution">
    <text evidence="2">The sequence shown here is derived from an EMBL/GenBank/DDBJ whole genome shotgun (WGS) entry which is preliminary data.</text>
</comment>
<reference evidence="2 3" key="1">
    <citation type="submission" date="2016-04" db="EMBL/GenBank/DDBJ databases">
        <title>Draft Genome Sequences of Staphylococcus capitis Strain H36, S. capitis Strain H65, S. cohnii Strain H62, S. hominis Strain H69, Mycobacterium iranicum Strain H39, Plantibacter sp. Strain H53, Pseudomonas oryzihabitans Strain H72, and Microbacterium sp. Strain H83, isolated from residential settings.</title>
        <authorList>
            <person name="Lymperopoulou D."/>
            <person name="Adams R.I."/>
            <person name="Lindow S."/>
            <person name="Coil D.A."/>
            <person name="Jospin G."/>
            <person name="Eisen J.A."/>
        </authorList>
    </citation>
    <scope>NUCLEOTIDE SEQUENCE [LARGE SCALE GENOMIC DNA]</scope>
    <source>
        <strain evidence="2 3">H72</strain>
    </source>
</reference>
<feature type="transmembrane region" description="Helical" evidence="1">
    <location>
        <begin position="22"/>
        <end position="46"/>
    </location>
</feature>
<proteinExistence type="predicted"/>
<name>A0A178LLN0_9PSED</name>
<dbReference type="Proteomes" id="UP000078356">
    <property type="component" value="Unassembled WGS sequence"/>
</dbReference>
<keyword evidence="1" id="KW-0812">Transmembrane</keyword>
<evidence type="ECO:0000313" key="2">
    <source>
        <dbReference type="EMBL" id="OAN31794.1"/>
    </source>
</evidence>
<gene>
    <name evidence="2" type="ORF">A4V15_12100</name>
</gene>
<keyword evidence="1" id="KW-0472">Membrane</keyword>
<accession>A0A178LLN0</accession>
<sequence length="97" mass="11085">MGDHSKKDPAVRVPWYHPLMHFAGHSLVGTGIFLIVAMPAVLLGYLVHKLREYNVAEFTLTVLFFLEHTILVVDALLFLSYLGFTSWKAFKEIKDDH</sequence>
<feature type="transmembrane region" description="Helical" evidence="1">
    <location>
        <begin position="58"/>
        <end position="82"/>
    </location>
</feature>
<protein>
    <submittedName>
        <fullName evidence="2">Uncharacterized protein</fullName>
    </submittedName>
</protein>
<dbReference type="EMBL" id="LWCR01000003">
    <property type="protein sequence ID" value="OAN31794.1"/>
    <property type="molecule type" value="Genomic_DNA"/>
</dbReference>
<keyword evidence="1" id="KW-1133">Transmembrane helix</keyword>
<evidence type="ECO:0000313" key="3">
    <source>
        <dbReference type="Proteomes" id="UP000078356"/>
    </source>
</evidence>
<evidence type="ECO:0000256" key="1">
    <source>
        <dbReference type="SAM" id="Phobius"/>
    </source>
</evidence>
<dbReference type="AlphaFoldDB" id="A0A178LLN0"/>